<evidence type="ECO:0000313" key="2">
    <source>
        <dbReference type="EMBL" id="GGX41966.1"/>
    </source>
</evidence>
<feature type="coiled-coil region" evidence="1">
    <location>
        <begin position="49"/>
        <end position="122"/>
    </location>
</feature>
<evidence type="ECO:0000256" key="1">
    <source>
        <dbReference type="SAM" id="Coils"/>
    </source>
</evidence>
<dbReference type="Proteomes" id="UP000626148">
    <property type="component" value="Unassembled WGS sequence"/>
</dbReference>
<dbReference type="RefSeq" id="WP_189606996.1">
    <property type="nucleotide sequence ID" value="NZ_BMXR01000001.1"/>
</dbReference>
<sequence>MKQVVWTTVLVFLLSFGGTVGLHYYLQPPTPEPAAQRLLEEQPPLQLTKPELNDQQDILVENIERLETEVDRIRGQHSLAQARAQTLMDELDRYQAERDAFLAAYEERKSDIEDRLAELDQAIADRIAEQQQRQAELSDLDAQYRLDSMLAYPHPLNDSDILREQMRAHPRQHLERVQRHYQIILQAPDYPYQEQLYDLIEPVLAQQNDRYQHNAGMLALQCSARFCEVQFEMERPDPFVDYWRALLDALREQTRIGPVEDELVVEEEGRITGMLMVRRVP</sequence>
<accession>A0A918N724</accession>
<evidence type="ECO:0000313" key="3">
    <source>
        <dbReference type="Proteomes" id="UP000626148"/>
    </source>
</evidence>
<dbReference type="AlphaFoldDB" id="A0A918N724"/>
<reference evidence="2" key="1">
    <citation type="journal article" date="2014" name="Int. J. Syst. Evol. Microbiol.">
        <title>Complete genome sequence of Corynebacterium casei LMG S-19264T (=DSM 44701T), isolated from a smear-ripened cheese.</title>
        <authorList>
            <consortium name="US DOE Joint Genome Institute (JGI-PGF)"/>
            <person name="Walter F."/>
            <person name="Albersmeier A."/>
            <person name="Kalinowski J."/>
            <person name="Ruckert C."/>
        </authorList>
    </citation>
    <scope>NUCLEOTIDE SEQUENCE</scope>
    <source>
        <strain evidence="2">KCTC 22169</strain>
    </source>
</reference>
<keyword evidence="1" id="KW-0175">Coiled coil</keyword>
<keyword evidence="3" id="KW-1185">Reference proteome</keyword>
<gene>
    <name evidence="2" type="ORF">GCM10007392_06110</name>
</gene>
<protein>
    <submittedName>
        <fullName evidence="2">Uncharacterized protein</fullName>
    </submittedName>
</protein>
<comment type="caution">
    <text evidence="2">The sequence shown here is derived from an EMBL/GenBank/DDBJ whole genome shotgun (WGS) entry which is preliminary data.</text>
</comment>
<name>A0A918N724_9GAMM</name>
<organism evidence="2 3">
    <name type="scientific">Saccharospirillum salsuginis</name>
    <dbReference type="NCBI Taxonomy" id="418750"/>
    <lineage>
        <taxon>Bacteria</taxon>
        <taxon>Pseudomonadati</taxon>
        <taxon>Pseudomonadota</taxon>
        <taxon>Gammaproteobacteria</taxon>
        <taxon>Oceanospirillales</taxon>
        <taxon>Saccharospirillaceae</taxon>
        <taxon>Saccharospirillum</taxon>
    </lineage>
</organism>
<proteinExistence type="predicted"/>
<dbReference type="EMBL" id="BMXR01000001">
    <property type="protein sequence ID" value="GGX41966.1"/>
    <property type="molecule type" value="Genomic_DNA"/>
</dbReference>
<reference evidence="2" key="2">
    <citation type="submission" date="2020-09" db="EMBL/GenBank/DDBJ databases">
        <authorList>
            <person name="Sun Q."/>
            <person name="Kim S."/>
        </authorList>
    </citation>
    <scope>NUCLEOTIDE SEQUENCE</scope>
    <source>
        <strain evidence="2">KCTC 22169</strain>
    </source>
</reference>